<accession>A0ABW1NJ30</accession>
<dbReference type="InterPro" id="IPR029035">
    <property type="entry name" value="DHS-like_NAD/FAD-binding_dom"/>
</dbReference>
<dbReference type="Pfam" id="PF02775">
    <property type="entry name" value="TPP_enzyme_C"/>
    <property type="match status" value="1"/>
</dbReference>
<dbReference type="InterPro" id="IPR012000">
    <property type="entry name" value="Thiamin_PyroP_enz_cen_dom"/>
</dbReference>
<reference evidence="6" key="1">
    <citation type="journal article" date="2019" name="Int. J. Syst. Evol. Microbiol.">
        <title>The Global Catalogue of Microorganisms (GCM) 10K type strain sequencing project: providing services to taxonomists for standard genome sequencing and annotation.</title>
        <authorList>
            <consortium name="The Broad Institute Genomics Platform"/>
            <consortium name="The Broad Institute Genome Sequencing Center for Infectious Disease"/>
            <person name="Wu L."/>
            <person name="Ma J."/>
        </authorList>
    </citation>
    <scope>NUCLEOTIDE SEQUENCE [LARGE SCALE GENOMIC DNA]</scope>
    <source>
        <strain evidence="6">JCM 30346</strain>
    </source>
</reference>
<dbReference type="PANTHER" id="PTHR18968:SF133">
    <property type="entry name" value="BENZOYLFORMATE DECARBOXYLASE"/>
    <property type="match status" value="1"/>
</dbReference>
<protein>
    <submittedName>
        <fullName evidence="5">Thiamine pyrophosphate-dependent enzyme</fullName>
    </submittedName>
</protein>
<feature type="region of interest" description="Disordered" evidence="2">
    <location>
        <begin position="29"/>
        <end position="52"/>
    </location>
</feature>
<feature type="compositionally biased region" description="Basic and acidic residues" evidence="2">
    <location>
        <begin position="661"/>
        <end position="677"/>
    </location>
</feature>
<evidence type="ECO:0000313" key="6">
    <source>
        <dbReference type="Proteomes" id="UP001596137"/>
    </source>
</evidence>
<dbReference type="Gene3D" id="3.40.50.970">
    <property type="match status" value="2"/>
</dbReference>
<evidence type="ECO:0000256" key="1">
    <source>
        <dbReference type="ARBA" id="ARBA00007812"/>
    </source>
</evidence>
<feature type="region of interest" description="Disordered" evidence="2">
    <location>
        <begin position="274"/>
        <end position="394"/>
    </location>
</feature>
<comment type="similarity">
    <text evidence="1">Belongs to the TPP enzyme family.</text>
</comment>
<name>A0ABW1NJ30_9ACTN</name>
<dbReference type="InterPro" id="IPR045229">
    <property type="entry name" value="TPP_enz"/>
</dbReference>
<dbReference type="RefSeq" id="WP_380751350.1">
    <property type="nucleotide sequence ID" value="NZ_JBHSRF010000014.1"/>
</dbReference>
<dbReference type="InterPro" id="IPR029061">
    <property type="entry name" value="THDP-binding"/>
</dbReference>
<evidence type="ECO:0000259" key="3">
    <source>
        <dbReference type="Pfam" id="PF00205"/>
    </source>
</evidence>
<keyword evidence="6" id="KW-1185">Reference proteome</keyword>
<evidence type="ECO:0000259" key="4">
    <source>
        <dbReference type="Pfam" id="PF02775"/>
    </source>
</evidence>
<dbReference type="EMBL" id="JBHSRF010000014">
    <property type="protein sequence ID" value="MFC6082092.1"/>
    <property type="molecule type" value="Genomic_DNA"/>
</dbReference>
<proteinExistence type="inferred from homology"/>
<dbReference type="CDD" id="cd07035">
    <property type="entry name" value="TPP_PYR_POX_like"/>
    <property type="match status" value="1"/>
</dbReference>
<feature type="domain" description="Thiamine pyrophosphate enzyme TPP-binding" evidence="4">
    <location>
        <begin position="567"/>
        <end position="636"/>
    </location>
</feature>
<dbReference type="Pfam" id="PF00205">
    <property type="entry name" value="TPP_enzyme_M"/>
    <property type="match status" value="1"/>
</dbReference>
<comment type="caution">
    <text evidence="5">The sequence shown here is derived from an EMBL/GenBank/DDBJ whole genome shotgun (WGS) entry which is preliminary data.</text>
</comment>
<dbReference type="PANTHER" id="PTHR18968">
    <property type="entry name" value="THIAMINE PYROPHOSPHATE ENZYMES"/>
    <property type="match status" value="1"/>
</dbReference>
<feature type="domain" description="Thiamine pyrophosphate enzyme central" evidence="3">
    <location>
        <begin position="231"/>
        <end position="295"/>
    </location>
</feature>
<gene>
    <name evidence="5" type="ORF">ACFP1K_13070</name>
</gene>
<evidence type="ECO:0000313" key="5">
    <source>
        <dbReference type="EMBL" id="MFC6082092.1"/>
    </source>
</evidence>
<feature type="compositionally biased region" description="Polar residues" evidence="2">
    <location>
        <begin position="644"/>
        <end position="660"/>
    </location>
</feature>
<dbReference type="Gene3D" id="3.40.50.1220">
    <property type="entry name" value="TPP-binding domain"/>
    <property type="match status" value="2"/>
</dbReference>
<feature type="region of interest" description="Disordered" evidence="2">
    <location>
        <begin position="409"/>
        <end position="442"/>
    </location>
</feature>
<dbReference type="SUPFAM" id="SSF52518">
    <property type="entry name" value="Thiamin diphosphate-binding fold (THDP-binding)"/>
    <property type="match status" value="2"/>
</dbReference>
<organism evidence="5 6">
    <name type="scientific">Sphaerisporangium aureirubrum</name>
    <dbReference type="NCBI Taxonomy" id="1544736"/>
    <lineage>
        <taxon>Bacteria</taxon>
        <taxon>Bacillati</taxon>
        <taxon>Actinomycetota</taxon>
        <taxon>Actinomycetes</taxon>
        <taxon>Streptosporangiales</taxon>
        <taxon>Streptosporangiaceae</taxon>
        <taxon>Sphaerisporangium</taxon>
    </lineage>
</organism>
<dbReference type="Proteomes" id="UP001596137">
    <property type="component" value="Unassembled WGS sequence"/>
</dbReference>
<feature type="compositionally biased region" description="Basic and acidic residues" evidence="2">
    <location>
        <begin position="316"/>
        <end position="342"/>
    </location>
</feature>
<evidence type="ECO:0000256" key="2">
    <source>
        <dbReference type="SAM" id="MobiDB-lite"/>
    </source>
</evidence>
<dbReference type="SUPFAM" id="SSF52467">
    <property type="entry name" value="DHS-like NAD/FAD-binding domain"/>
    <property type="match status" value="2"/>
</dbReference>
<feature type="region of interest" description="Disordered" evidence="2">
    <location>
        <begin position="638"/>
        <end position="727"/>
    </location>
</feature>
<sequence length="783" mass="78788">MRDAVFDAVRRAGITTVFCDAGGPMAGAASGRPGTAGVTVSGGSGPVLGSTGSGPVAVPGGSGPVAVPGGSGPVVGSGGLGAAGTHPLAGLPGDLTLVTGANEGVVVGMATGWALGYDRPALVLLSTPAGLGSLAAARAGRAPLVVVAARPSLGHPALESAGDHLVWSARPARARDVPRAVARAALEAVTGRGPAAVLIPPDGWDEPYETDIPASMEVRRPCRVSTEDVAPLAALLAAARSPVLVAGAHTATERAWSALSALAERLRCPVWQEPSGTQAGFPQDHPRFAGVLGADGGVPPEPAGNGSRAPSSGAARDSRETLSGEPDDARETSSGESDEVRETLSGGPDGVHEILSGEPDGVHESLSGEPDGVHESLSGEPDGVHESLSGEPDGVHEILSGELDDVRESLSGGPDDVREVSSGEPNGLRAASYGPGASRGGGRRAVLDGHDVVLAVGAPAFRTADLGPLVPERATVAVVSDDPAEVHRGPATLALLAPPAGVCERLAATLPQRPGETLAPVVRPAPPAAPAEGEPLRVAHVLGELAARLAPEAILVEEAPAVRPCLHRLVPARRPLGLLSAATSGPGFALPAAIGLRLARPDRPVVALLDPAATLSAAQALWTASRHRVGTLFLVLTPAGPPQDRTQSDLSPQDGTQSHPSPRDRTQSHPSPRDRTQSHPSPRDGTQAAPASQDGTPAGPPPQAGTQAASEDGSPPGPAHHDGRAPWPGYTGIDLAALARSLGCPARRVDTHASLIAVFDEVVPALWARDEPLLLDISVGPDS</sequence>
<dbReference type="InterPro" id="IPR011766">
    <property type="entry name" value="TPP_enzyme_TPP-bd"/>
</dbReference>